<reference evidence="2 3" key="1">
    <citation type="journal article" date="2019" name="Front. Genet.">
        <title>Whole-Genome Sequencing of the Opportunistic Yeast Pathogen Candida inconspicua Uncovers Its Hybrid Origin.</title>
        <authorList>
            <person name="Mixao V."/>
            <person name="Hansen A.P."/>
            <person name="Saus E."/>
            <person name="Boekhout T."/>
            <person name="Lass-Florl C."/>
            <person name="Gabaldon T."/>
        </authorList>
    </citation>
    <scope>NUCLEOTIDE SEQUENCE [LARGE SCALE GENOMIC DNA]</scope>
    <source>
        <strain evidence="2 3">CBS 180</strain>
    </source>
</reference>
<dbReference type="Gene3D" id="3.40.140.10">
    <property type="entry name" value="Cytidine Deaminase, domain 2"/>
    <property type="match status" value="1"/>
</dbReference>
<name>A0A4T0X2N1_9ASCO</name>
<dbReference type="STRING" id="52247.A0A4T0X2N1"/>
<dbReference type="OrthoDB" id="10265695at2759"/>
<protein>
    <recommendedName>
        <fullName evidence="1">eIF3h C-terminal domain-containing protein</fullName>
    </recommendedName>
</protein>
<comment type="caution">
    <text evidence="2">The sequence shown here is derived from an EMBL/GenBank/DDBJ whole genome shotgun (WGS) entry which is preliminary data.</text>
</comment>
<evidence type="ECO:0000313" key="3">
    <source>
        <dbReference type="Proteomes" id="UP000307173"/>
    </source>
</evidence>
<organism evidence="2 3">
    <name type="scientific">Pichia inconspicua</name>
    <dbReference type="NCBI Taxonomy" id="52247"/>
    <lineage>
        <taxon>Eukaryota</taxon>
        <taxon>Fungi</taxon>
        <taxon>Dikarya</taxon>
        <taxon>Ascomycota</taxon>
        <taxon>Saccharomycotina</taxon>
        <taxon>Pichiomycetes</taxon>
        <taxon>Pichiales</taxon>
        <taxon>Pichiaceae</taxon>
        <taxon>Pichia</taxon>
    </lineage>
</organism>
<evidence type="ECO:0000313" key="2">
    <source>
        <dbReference type="EMBL" id="TID29558.1"/>
    </source>
</evidence>
<gene>
    <name evidence="2" type="ORF">CANINC_001832</name>
</gene>
<dbReference type="InterPro" id="IPR045810">
    <property type="entry name" value="eIF3h_C"/>
</dbReference>
<dbReference type="AlphaFoldDB" id="A0A4T0X2N1"/>
<dbReference type="EMBL" id="SELW01000283">
    <property type="protein sequence ID" value="TID29558.1"/>
    <property type="molecule type" value="Genomic_DNA"/>
</dbReference>
<sequence length="347" mass="39042">MSETPEIVEDAKSVYTVKINASVALKLSKLSETSVKSMTTGPIYGFDGVEQDIISVTHMIPFPAYNSQNSSGNYGSDDFFNVRSSNAKFQQEYLAKLKGANYTANLLGWFVVSSGGKFISQSIVESLYSLQKSLKQNKYQIPSLLLVYDASKSSEGYLNLKCYKLSDNFIATYESEQQFIAKNLIENKVSYKNILEEIPVILKSNHLTNLKIQEFKLDSIPSDNLLINPATYENIKQTSEQLQEAVNHFNYNLGNMSYFQRNLSRDIAKIKRYEAKIQEENEEILKANPNAKVEAPNWRKEITLPPASSKYEYLVATSAVNNICNSLQSTENVEFVKITGVKSSLSL</sequence>
<accession>A0A4T0X2N1</accession>
<feature type="domain" description="eIF3h C-terminal" evidence="1">
    <location>
        <begin position="154"/>
        <end position="338"/>
    </location>
</feature>
<keyword evidence="3" id="KW-1185">Reference proteome</keyword>
<evidence type="ECO:0000259" key="1">
    <source>
        <dbReference type="Pfam" id="PF19445"/>
    </source>
</evidence>
<dbReference type="Proteomes" id="UP000307173">
    <property type="component" value="Unassembled WGS sequence"/>
</dbReference>
<dbReference type="Pfam" id="PF19445">
    <property type="entry name" value="eIF3h_C"/>
    <property type="match status" value="1"/>
</dbReference>
<proteinExistence type="predicted"/>